<dbReference type="InParanoid" id="S7W5I1"/>
<evidence type="ECO:0000259" key="2">
    <source>
        <dbReference type="PROSITE" id="PS51293"/>
    </source>
</evidence>
<gene>
    <name evidence="3" type="ORF">SLOPH_1374</name>
</gene>
<feature type="domain" description="SANT" evidence="2">
    <location>
        <begin position="17"/>
        <end position="69"/>
    </location>
</feature>
<dbReference type="CDD" id="cd00167">
    <property type="entry name" value="SANT"/>
    <property type="match status" value="1"/>
</dbReference>
<proteinExistence type="predicted"/>
<feature type="non-terminal residue" evidence="3">
    <location>
        <position position="1"/>
    </location>
</feature>
<dbReference type="Pfam" id="PF00249">
    <property type="entry name" value="Myb_DNA-binding"/>
    <property type="match status" value="1"/>
</dbReference>
<dbReference type="Proteomes" id="UP000014978">
    <property type="component" value="Unassembled WGS sequence"/>
</dbReference>
<reference evidence="4" key="1">
    <citation type="journal article" date="2013" name="PLoS Genet.">
        <title>The genome of Spraguea lophii and the basis of host-microsporidian interactions.</title>
        <authorList>
            <person name="Campbell S.E."/>
            <person name="Williams T.A."/>
            <person name="Yousuf A."/>
            <person name="Soanes D.M."/>
            <person name="Paszkiewicz K.H."/>
            <person name="Williams B.A.P."/>
        </authorList>
    </citation>
    <scope>NUCLEOTIDE SEQUENCE [LARGE SCALE GENOMIC DNA]</scope>
    <source>
        <strain evidence="4">42_110</strain>
    </source>
</reference>
<sequence>YTTLFRSISYIDFNPFFMKKWSAQDIEILKAGIMKYGMNKWSKISSLLNKPENECKEQFYKTITYKDSNLRDNMKDSNNRKDVKGLKDMNNIQDNNNINDIKDNANINISLEERVIIEEMKSKNINNNVIAQYIGKNKIIIEEYLNHIKYDDNNINKNTNNNDTNNIDDNNNIDNNIDNNTFNYMDMI</sequence>
<comment type="caution">
    <text evidence="3">The sequence shown here is derived from an EMBL/GenBank/DDBJ whole genome shotgun (WGS) entry which is preliminary data.</text>
</comment>
<name>S7W5I1_SPRLO</name>
<evidence type="ECO:0000313" key="4">
    <source>
        <dbReference type="Proteomes" id="UP000014978"/>
    </source>
</evidence>
<keyword evidence="4" id="KW-1185">Reference proteome</keyword>
<dbReference type="OrthoDB" id="1410009at2759"/>
<dbReference type="SMART" id="SM00717">
    <property type="entry name" value="SANT"/>
    <property type="match status" value="1"/>
</dbReference>
<keyword evidence="3" id="KW-0238">DNA-binding</keyword>
<accession>S7W5I1</accession>
<dbReference type="PROSITE" id="PS50090">
    <property type="entry name" value="MYB_LIKE"/>
    <property type="match status" value="1"/>
</dbReference>
<dbReference type="AlphaFoldDB" id="S7W5I1"/>
<evidence type="ECO:0000313" key="3">
    <source>
        <dbReference type="EMBL" id="EPR78050.1"/>
    </source>
</evidence>
<dbReference type="InterPro" id="IPR001005">
    <property type="entry name" value="SANT/Myb"/>
</dbReference>
<dbReference type="PROSITE" id="PS51293">
    <property type="entry name" value="SANT"/>
    <property type="match status" value="1"/>
</dbReference>
<dbReference type="InterPro" id="IPR009057">
    <property type="entry name" value="Homeodomain-like_sf"/>
</dbReference>
<dbReference type="Gene3D" id="1.10.10.60">
    <property type="entry name" value="Homeodomain-like"/>
    <property type="match status" value="1"/>
</dbReference>
<dbReference type="VEuPathDB" id="MicrosporidiaDB:SLOPH_1374"/>
<dbReference type="EMBL" id="ATCN01001071">
    <property type="protein sequence ID" value="EPR78050.1"/>
    <property type="molecule type" value="Genomic_DNA"/>
</dbReference>
<protein>
    <submittedName>
        <fullName evidence="3">Myb-like DNA-binding domain protein</fullName>
    </submittedName>
</protein>
<feature type="non-terminal residue" evidence="3">
    <location>
        <position position="188"/>
    </location>
</feature>
<dbReference type="SUPFAM" id="SSF46689">
    <property type="entry name" value="Homeodomain-like"/>
    <property type="match status" value="1"/>
</dbReference>
<feature type="domain" description="Myb-like" evidence="1">
    <location>
        <begin position="20"/>
        <end position="63"/>
    </location>
</feature>
<organism evidence="3 4">
    <name type="scientific">Spraguea lophii (strain 42_110)</name>
    <name type="common">Microsporidian parasite</name>
    <dbReference type="NCBI Taxonomy" id="1358809"/>
    <lineage>
        <taxon>Eukaryota</taxon>
        <taxon>Fungi</taxon>
        <taxon>Fungi incertae sedis</taxon>
        <taxon>Microsporidia</taxon>
        <taxon>Spragueidae</taxon>
        <taxon>Spraguea</taxon>
    </lineage>
</organism>
<dbReference type="GO" id="GO:0003677">
    <property type="term" value="F:DNA binding"/>
    <property type="evidence" value="ECO:0007669"/>
    <property type="project" value="UniProtKB-KW"/>
</dbReference>
<evidence type="ECO:0000259" key="1">
    <source>
        <dbReference type="PROSITE" id="PS50090"/>
    </source>
</evidence>
<dbReference type="InterPro" id="IPR017884">
    <property type="entry name" value="SANT_dom"/>
</dbReference>
<dbReference type="HOGENOM" id="CLU_1444303_0_0_1"/>